<dbReference type="EMBL" id="GGMS01012211">
    <property type="protein sequence ID" value="MBY81414.1"/>
    <property type="molecule type" value="Transcribed_RNA"/>
</dbReference>
<keyword evidence="4 6" id="KW-1133">Transmembrane helix</keyword>
<sequence length="420" mass="49324">MGDPARPNVIRRYRTCASFSCANTTRMATVFQTTLKPILFLGQIMGLINFSYTLEPTGLLIRTSNSPYYSFLEIFRMCFLIICTYLVHVRGIYYVQQFRLIKFWVIIIFARVSETWIIKLINGIVEYDRKHKTFSPELLLYKRSPSKTCWNIILLSFFIYFIGYETCVFFLWRPKSLDLSVIPIYLFSMPNIIDFTILIVVCFFLSNIGFRFLALNNFWRCLPVDLAPISGEWSHSEIVILIENIRLLHAELSEILKIFNLGYGPLLLGYFVGSFIDLMYVFYLMIYHEFKLPNRSLTEKIIKYLPLHIFNIQIIVFIIFIVVAASWIHDMKKEIISYLRLYKISCLPFDIKIQVKMFMNQISISQLDEITAYGFFTVNISLVVTIIALLMTGFSTLIQLRNHPIIMELSNNTYQFHQDI</sequence>
<evidence type="ECO:0000256" key="6">
    <source>
        <dbReference type="RuleBase" id="RU363108"/>
    </source>
</evidence>
<keyword evidence="6" id="KW-0807">Transducer</keyword>
<feature type="transmembrane region" description="Helical" evidence="6">
    <location>
        <begin position="150"/>
        <end position="172"/>
    </location>
</feature>
<evidence type="ECO:0000256" key="3">
    <source>
        <dbReference type="ARBA" id="ARBA00022692"/>
    </source>
</evidence>
<keyword evidence="5 6" id="KW-0472">Membrane</keyword>
<keyword evidence="6" id="KW-0675">Receptor</keyword>
<gene>
    <name evidence="9" type="primary">LOC112683082</name>
    <name evidence="7" type="ORF">g.180003</name>
</gene>
<dbReference type="GeneID" id="112683082"/>
<evidence type="ECO:0000256" key="2">
    <source>
        <dbReference type="ARBA" id="ARBA00022475"/>
    </source>
</evidence>
<accession>A0A2S2QUL8</accession>
<feature type="transmembrane region" description="Helical" evidence="6">
    <location>
        <begin position="267"/>
        <end position="286"/>
    </location>
</feature>
<dbReference type="Pfam" id="PF08395">
    <property type="entry name" value="7tm_7"/>
    <property type="match status" value="1"/>
</dbReference>
<evidence type="ECO:0000313" key="9">
    <source>
        <dbReference type="RefSeq" id="XP_025409731.1"/>
    </source>
</evidence>
<dbReference type="InterPro" id="IPR013604">
    <property type="entry name" value="7TM_chemorcpt"/>
</dbReference>
<evidence type="ECO:0000256" key="4">
    <source>
        <dbReference type="ARBA" id="ARBA00022989"/>
    </source>
</evidence>
<comment type="similarity">
    <text evidence="6">Belongs to the insect chemoreceptor superfamily. Gustatory receptor (GR) family.</text>
</comment>
<feature type="transmembrane region" description="Helical" evidence="6">
    <location>
        <begin position="74"/>
        <end position="93"/>
    </location>
</feature>
<reference evidence="9" key="2">
    <citation type="submission" date="2025-04" db="UniProtKB">
        <authorList>
            <consortium name="RefSeq"/>
        </authorList>
    </citation>
    <scope>IDENTIFICATION</scope>
    <source>
        <tissue evidence="9">Whole body</tissue>
    </source>
</reference>
<name>A0A2S2QUL8_9HEMI</name>
<feature type="transmembrane region" description="Helical" evidence="6">
    <location>
        <begin position="35"/>
        <end position="54"/>
    </location>
</feature>
<organism evidence="7">
    <name type="scientific">Sipha flava</name>
    <name type="common">yellow sugarcane aphid</name>
    <dbReference type="NCBI Taxonomy" id="143950"/>
    <lineage>
        <taxon>Eukaryota</taxon>
        <taxon>Metazoa</taxon>
        <taxon>Ecdysozoa</taxon>
        <taxon>Arthropoda</taxon>
        <taxon>Hexapoda</taxon>
        <taxon>Insecta</taxon>
        <taxon>Pterygota</taxon>
        <taxon>Neoptera</taxon>
        <taxon>Paraneoptera</taxon>
        <taxon>Hemiptera</taxon>
        <taxon>Sternorrhyncha</taxon>
        <taxon>Aphidomorpha</taxon>
        <taxon>Aphidoidea</taxon>
        <taxon>Aphididae</taxon>
        <taxon>Sipha</taxon>
    </lineage>
</organism>
<protein>
    <recommendedName>
        <fullName evidence="6">Gustatory receptor</fullName>
    </recommendedName>
</protein>
<evidence type="ECO:0000313" key="7">
    <source>
        <dbReference type="EMBL" id="MBY81414.1"/>
    </source>
</evidence>
<keyword evidence="3 6" id="KW-0812">Transmembrane</keyword>
<keyword evidence="2 6" id="KW-1003">Cell membrane</keyword>
<dbReference type="GO" id="GO:0050909">
    <property type="term" value="P:sensory perception of taste"/>
    <property type="evidence" value="ECO:0007669"/>
    <property type="project" value="InterPro"/>
</dbReference>
<comment type="caution">
    <text evidence="6">Lacks conserved residue(s) required for the propagation of feature annotation.</text>
</comment>
<dbReference type="GO" id="GO:0007165">
    <property type="term" value="P:signal transduction"/>
    <property type="evidence" value="ECO:0007669"/>
    <property type="project" value="UniProtKB-KW"/>
</dbReference>
<feature type="transmembrane region" description="Helical" evidence="6">
    <location>
        <begin position="373"/>
        <end position="398"/>
    </location>
</feature>
<evidence type="ECO:0000256" key="1">
    <source>
        <dbReference type="ARBA" id="ARBA00004651"/>
    </source>
</evidence>
<dbReference type="AlphaFoldDB" id="A0A2S2QUL8"/>
<comment type="subcellular location">
    <subcellularLocation>
        <location evidence="1 6">Cell membrane</location>
        <topology evidence="1 6">Multi-pass membrane protein</topology>
    </subcellularLocation>
</comment>
<comment type="function">
    <text evidence="6">Gustatory receptor which mediates acceptance or avoidance behavior, depending on its substrates.</text>
</comment>
<proteinExistence type="inferred from homology"/>
<dbReference type="GO" id="GO:0005886">
    <property type="term" value="C:plasma membrane"/>
    <property type="evidence" value="ECO:0007669"/>
    <property type="project" value="UniProtKB-SubCell"/>
</dbReference>
<keyword evidence="8" id="KW-1185">Reference proteome</keyword>
<dbReference type="RefSeq" id="XP_025409731.1">
    <property type="nucleotide sequence ID" value="XM_025553946.1"/>
</dbReference>
<reference evidence="7" key="1">
    <citation type="submission" date="2018-04" db="EMBL/GenBank/DDBJ databases">
        <title>Transcriptome assembly of Sipha flava.</title>
        <authorList>
            <person name="Scully E.D."/>
            <person name="Geib S.M."/>
            <person name="Palmer N.A."/>
            <person name="Koch K."/>
            <person name="Bradshaw J."/>
            <person name="Heng-Moss T."/>
            <person name="Sarath G."/>
        </authorList>
    </citation>
    <scope>NUCLEOTIDE SEQUENCE</scope>
</reference>
<dbReference type="Proteomes" id="UP000694846">
    <property type="component" value="Unplaced"/>
</dbReference>
<evidence type="ECO:0000256" key="5">
    <source>
        <dbReference type="ARBA" id="ARBA00023136"/>
    </source>
</evidence>
<evidence type="ECO:0000313" key="8">
    <source>
        <dbReference type="Proteomes" id="UP000694846"/>
    </source>
</evidence>
<dbReference type="OrthoDB" id="6609376at2759"/>
<feature type="transmembrane region" description="Helical" evidence="6">
    <location>
        <begin position="307"/>
        <end position="328"/>
    </location>
</feature>
<feature type="transmembrane region" description="Helical" evidence="6">
    <location>
        <begin position="184"/>
        <end position="210"/>
    </location>
</feature>
<feature type="transmembrane region" description="Helical" evidence="6">
    <location>
        <begin position="100"/>
        <end position="118"/>
    </location>
</feature>